<dbReference type="RefSeq" id="WP_371947575.1">
    <property type="nucleotide sequence ID" value="NZ_JAXCEI010000002.1"/>
</dbReference>
<evidence type="ECO:0000313" key="3">
    <source>
        <dbReference type="Proteomes" id="UP001569963"/>
    </source>
</evidence>
<keyword evidence="3" id="KW-1185">Reference proteome</keyword>
<evidence type="ECO:0000313" key="2">
    <source>
        <dbReference type="EMBL" id="MFA1538235.1"/>
    </source>
</evidence>
<dbReference type="PANTHER" id="PTHR37539:SF1">
    <property type="entry name" value="ER-BOUND OXYGENASE MPAB_MPAB'_RUBBER OXYGENASE CATALYTIC DOMAIN-CONTAINING PROTEIN"/>
    <property type="match status" value="1"/>
</dbReference>
<proteinExistence type="predicted"/>
<dbReference type="PANTHER" id="PTHR37539">
    <property type="entry name" value="SECRETED PROTEIN-RELATED"/>
    <property type="match status" value="1"/>
</dbReference>
<comment type="caution">
    <text evidence="2">The sequence shown here is derived from an EMBL/GenBank/DDBJ whole genome shotgun (WGS) entry which is preliminary data.</text>
</comment>
<dbReference type="Pfam" id="PF09995">
    <property type="entry name" value="MPAB_Lcp_cat"/>
    <property type="match status" value="1"/>
</dbReference>
<dbReference type="Proteomes" id="UP001569963">
    <property type="component" value="Unassembled WGS sequence"/>
</dbReference>
<dbReference type="InterPro" id="IPR018713">
    <property type="entry name" value="MPAB/Lcp_cat_dom"/>
</dbReference>
<dbReference type="GO" id="GO:0016491">
    <property type="term" value="F:oxidoreductase activity"/>
    <property type="evidence" value="ECO:0007669"/>
    <property type="project" value="UniProtKB-KW"/>
</dbReference>
<evidence type="ECO:0000259" key="1">
    <source>
        <dbReference type="Pfam" id="PF09995"/>
    </source>
</evidence>
<name>A0ABV4Q524_9ACTN</name>
<gene>
    <name evidence="2" type="ORF">SM611_04770</name>
</gene>
<feature type="domain" description="ER-bound oxygenase mpaB/mpaB'/Rubber oxygenase catalytic" evidence="1">
    <location>
        <begin position="148"/>
        <end position="375"/>
    </location>
</feature>
<dbReference type="EMBL" id="JAXCEI010000002">
    <property type="protein sequence ID" value="MFA1538235.1"/>
    <property type="molecule type" value="Genomic_DNA"/>
</dbReference>
<accession>A0ABV4Q524</accession>
<reference evidence="2 3" key="1">
    <citation type="submission" date="2023-11" db="EMBL/GenBank/DDBJ databases">
        <title>Actinomadura monticuli sp. nov., isolated from volcanic ash.</title>
        <authorList>
            <person name="Lee S.D."/>
            <person name="Yang H."/>
            <person name="Kim I.S."/>
        </authorList>
    </citation>
    <scope>NUCLEOTIDE SEQUENCE [LARGE SCALE GENOMIC DNA]</scope>
    <source>
        <strain evidence="2 3">DLS-62</strain>
    </source>
</reference>
<sequence>MSILADRHPYDYYYREGMELRPGPESARPSDLWLTKPHIEQFSPWVPVAATPAGTPLTRLFDDHRWQGDELMDAVVAAFKKTGMARGRAMFDRALDRGIDTVADPPPALVDLFRQLDDPPEWFDARRWERGRRLWINSSLAGKATMMLSDAMGTFVGAEVSSATGQTRRFLADFRRRELETVAWFYGVTRPGGADRRSPAFKSIVRVRLMHAQARLALRRIWGEEHFARHGNPISNAMTMGAAVTFGLLPPLFDHAHGRRISPADLDDVMLYWSSIAHLMGVADELIPRDATDALRMAHHMILTAGGPTDWTAVTVNAACERVLSRSPVRRRLQLHAAAPVLGLISALTGESLVRALLGASPLAAVRLQPWQRIAERLVHLNVLLRRAGDRLPFTERRMRRRARDGDGWQRAGLALVTRLAARSGVSGTPYDHHDTSVA</sequence>
<dbReference type="EC" id="1.-.-.-" evidence="2"/>
<dbReference type="InterPro" id="IPR037473">
    <property type="entry name" value="Lcp-like"/>
</dbReference>
<keyword evidence="2" id="KW-0560">Oxidoreductase</keyword>
<protein>
    <submittedName>
        <fullName evidence="2">Oxygenase MpaB family protein</fullName>
        <ecNumber evidence="2">1.-.-.-</ecNumber>
    </submittedName>
</protein>
<organism evidence="2 3">
    <name type="scientific">Actinomadura monticuli</name>
    <dbReference type="NCBI Taxonomy" id="3097367"/>
    <lineage>
        <taxon>Bacteria</taxon>
        <taxon>Bacillati</taxon>
        <taxon>Actinomycetota</taxon>
        <taxon>Actinomycetes</taxon>
        <taxon>Streptosporangiales</taxon>
        <taxon>Thermomonosporaceae</taxon>
        <taxon>Actinomadura</taxon>
    </lineage>
</organism>